<dbReference type="GeneID" id="10963964"/>
<proteinExistence type="predicted"/>
<feature type="transmembrane region" description="Helical" evidence="1">
    <location>
        <begin position="62"/>
        <end position="83"/>
    </location>
</feature>
<dbReference type="RefSeq" id="YP_004733045.1">
    <property type="nucleotide sequence ID" value="NC_015789.1"/>
</dbReference>
<gene>
    <name evidence="2" type="primary">ORF_04</name>
</gene>
<reference evidence="2" key="1">
    <citation type="journal article" date="2012" name="BMC Genomics">
        <title>Mitochondrial genome evolution in species belonging to the Phialocephala fortinii s.l. - Acephala applanata species complex.</title>
        <authorList>
            <person name="Duo A."/>
            <person name="Bruggmann R."/>
            <person name="Zoller S."/>
            <person name="Bernt M."/>
            <person name="Grunig C.R."/>
        </authorList>
    </citation>
    <scope>NUCLEOTIDE SEQUENCE</scope>
    <source>
        <strain evidence="2">70-1</strain>
    </source>
</reference>
<keyword evidence="1" id="KW-0472">Membrane</keyword>
<feature type="transmembrane region" description="Helical" evidence="1">
    <location>
        <begin position="89"/>
        <end position="109"/>
    </location>
</feature>
<evidence type="ECO:0000256" key="1">
    <source>
        <dbReference type="SAM" id="Phobius"/>
    </source>
</evidence>
<name>F8V403_9HELO</name>
<keyword evidence="1" id="KW-0812">Transmembrane</keyword>
<protein>
    <submittedName>
        <fullName evidence="2">Uncharacterized protein</fullName>
    </submittedName>
</protein>
<keyword evidence="1" id="KW-1133">Transmembrane helix</keyword>
<dbReference type="EMBL" id="JN031566">
    <property type="protein sequence ID" value="AEI52995.1"/>
    <property type="molecule type" value="Genomic_DNA"/>
</dbReference>
<dbReference type="AlphaFoldDB" id="F8V403"/>
<evidence type="ECO:0000313" key="2">
    <source>
        <dbReference type="EMBL" id="AEI52995.1"/>
    </source>
</evidence>
<organism evidence="2">
    <name type="scientific">Phialocephala subalpina</name>
    <dbReference type="NCBI Taxonomy" id="576137"/>
    <lineage>
        <taxon>Eukaryota</taxon>
        <taxon>Fungi</taxon>
        <taxon>Dikarya</taxon>
        <taxon>Ascomycota</taxon>
        <taxon>Pezizomycotina</taxon>
        <taxon>Leotiomycetes</taxon>
        <taxon>Helotiales</taxon>
        <taxon>Mollisiaceae</taxon>
        <taxon>Phialocephala</taxon>
        <taxon>Phialocephala fortinii species complex</taxon>
    </lineage>
</organism>
<sequence length="250" mass="29899">MSEMQDIYKQIVHENNMKQLAECYYSYKMEAISKFNILEIKANISNFDIHTPLNHYFNDGKIYLHTPIYVNMWLPTIVTINYIIKTKYIIIPCLVITFVPLIDTFINCLDNLRKSLLILSKLFWSSLLENIIKYINYKKHMLLLIILNGLIKEFEKKAIINENKGYKVQEYMNVDENFPLFADNVSFLELQALIRESLFEQNEVILILKTIRCLEDIIITYYNENHERLIEYFLDEKGFNFNELDIYEDL</sequence>
<geneLocation type="mitochondrion" evidence="2"/>
<accession>F8V403</accession>
<keyword evidence="2" id="KW-0496">Mitochondrion</keyword>